<dbReference type="AlphaFoldDB" id="A0A244CUH1"/>
<accession>A0A244CUH1</accession>
<feature type="transmembrane region" description="Helical" evidence="1">
    <location>
        <begin position="29"/>
        <end position="55"/>
    </location>
</feature>
<comment type="caution">
    <text evidence="2">The sequence shown here is derived from an EMBL/GenBank/DDBJ whole genome shotgun (WGS) entry which is preliminary data.</text>
</comment>
<evidence type="ECO:0000256" key="1">
    <source>
        <dbReference type="SAM" id="Phobius"/>
    </source>
</evidence>
<sequence length="96" mass="10427">MLKPFLAVLALLMLLVLSAVVVPSVVQPVMVISFCFSLLKALTVVAVARFALAYLDARAGVDVNWWLKNKAGSNDKAVYFSVRFAAVFVVFGFVMA</sequence>
<dbReference type="Proteomes" id="UP000194841">
    <property type="component" value="Unassembled WGS sequence"/>
</dbReference>
<evidence type="ECO:0000313" key="2">
    <source>
        <dbReference type="EMBL" id="OUL59248.1"/>
    </source>
</evidence>
<organism evidence="2 3">
    <name type="scientific">Pseudoalteromonas ulvae</name>
    <dbReference type="NCBI Taxonomy" id="107327"/>
    <lineage>
        <taxon>Bacteria</taxon>
        <taxon>Pseudomonadati</taxon>
        <taxon>Pseudomonadota</taxon>
        <taxon>Gammaproteobacteria</taxon>
        <taxon>Alteromonadales</taxon>
        <taxon>Pseudoalteromonadaceae</taxon>
        <taxon>Pseudoalteromonas</taxon>
    </lineage>
</organism>
<keyword evidence="3" id="KW-1185">Reference proteome</keyword>
<dbReference type="RefSeq" id="WP_086742641.1">
    <property type="nucleotide sequence ID" value="NZ_MWPV01000001.1"/>
</dbReference>
<dbReference type="EMBL" id="MWPV01000001">
    <property type="protein sequence ID" value="OUL59248.1"/>
    <property type="molecule type" value="Genomic_DNA"/>
</dbReference>
<feature type="transmembrane region" description="Helical" evidence="1">
    <location>
        <begin position="76"/>
        <end position="95"/>
    </location>
</feature>
<gene>
    <name evidence="2" type="ORF">B1199_02985</name>
</gene>
<name>A0A244CUH1_PSEDV</name>
<keyword evidence="1" id="KW-0472">Membrane</keyword>
<evidence type="ECO:0000313" key="3">
    <source>
        <dbReference type="Proteomes" id="UP000194841"/>
    </source>
</evidence>
<reference evidence="2 3" key="1">
    <citation type="submission" date="2017-02" db="EMBL/GenBank/DDBJ databases">
        <title>Pseudoalteromonas ulvae TC14 Genome.</title>
        <authorList>
            <person name="Molmeret M."/>
        </authorList>
    </citation>
    <scope>NUCLEOTIDE SEQUENCE [LARGE SCALE GENOMIC DNA]</scope>
    <source>
        <strain evidence="2">TC14</strain>
    </source>
</reference>
<protein>
    <submittedName>
        <fullName evidence="2">Uncharacterized protein</fullName>
    </submittedName>
</protein>
<keyword evidence="1" id="KW-0812">Transmembrane</keyword>
<keyword evidence="1" id="KW-1133">Transmembrane helix</keyword>
<proteinExistence type="predicted"/>